<gene>
    <name evidence="14" type="ORF">ACFPOF_31235</name>
</gene>
<dbReference type="SUPFAM" id="SSF103190">
    <property type="entry name" value="Sensory domain-like"/>
    <property type="match status" value="1"/>
</dbReference>
<evidence type="ECO:0000256" key="5">
    <source>
        <dbReference type="ARBA" id="ARBA00022692"/>
    </source>
</evidence>
<accession>A0ABW0I3S5</accession>
<evidence type="ECO:0000313" key="14">
    <source>
        <dbReference type="EMBL" id="MFC5407225.1"/>
    </source>
</evidence>
<evidence type="ECO:0000256" key="4">
    <source>
        <dbReference type="ARBA" id="ARBA00022500"/>
    </source>
</evidence>
<keyword evidence="15" id="KW-1185">Reference proteome</keyword>
<evidence type="ECO:0000256" key="7">
    <source>
        <dbReference type="ARBA" id="ARBA00023136"/>
    </source>
</evidence>
<evidence type="ECO:0000256" key="10">
    <source>
        <dbReference type="PROSITE-ProRule" id="PRU00284"/>
    </source>
</evidence>
<dbReference type="InterPro" id="IPR004089">
    <property type="entry name" value="MCPsignal_dom"/>
</dbReference>
<keyword evidence="7 11" id="KW-0472">Membrane</keyword>
<evidence type="ECO:0000256" key="6">
    <source>
        <dbReference type="ARBA" id="ARBA00022989"/>
    </source>
</evidence>
<reference evidence="15" key="1">
    <citation type="journal article" date="2019" name="Int. J. Syst. Evol. Microbiol.">
        <title>The Global Catalogue of Microorganisms (GCM) 10K type strain sequencing project: providing services to taxonomists for standard genome sequencing and annotation.</title>
        <authorList>
            <consortium name="The Broad Institute Genomics Platform"/>
            <consortium name="The Broad Institute Genome Sequencing Center for Infectious Disease"/>
            <person name="Wu L."/>
            <person name="Ma J."/>
        </authorList>
    </citation>
    <scope>NUCLEOTIDE SEQUENCE [LARGE SCALE GENOMIC DNA]</scope>
    <source>
        <strain evidence="15">CGMCC 1.18575</strain>
    </source>
</reference>
<keyword evidence="6 11" id="KW-1133">Transmembrane helix</keyword>
<feature type="domain" description="HAMP" evidence="13">
    <location>
        <begin position="278"/>
        <end position="331"/>
    </location>
</feature>
<feature type="domain" description="Methyl-accepting transducer" evidence="12">
    <location>
        <begin position="350"/>
        <end position="586"/>
    </location>
</feature>
<proteinExistence type="inferred from homology"/>
<dbReference type="CDD" id="cd18773">
    <property type="entry name" value="PDC1_HK_sensor"/>
    <property type="match status" value="1"/>
</dbReference>
<dbReference type="CDD" id="cd11386">
    <property type="entry name" value="MCP_signal"/>
    <property type="match status" value="1"/>
</dbReference>
<evidence type="ECO:0000256" key="2">
    <source>
        <dbReference type="ARBA" id="ARBA00022475"/>
    </source>
</evidence>
<evidence type="ECO:0000256" key="1">
    <source>
        <dbReference type="ARBA" id="ARBA00004651"/>
    </source>
</evidence>
<evidence type="ECO:0000256" key="8">
    <source>
        <dbReference type="ARBA" id="ARBA00023224"/>
    </source>
</evidence>
<keyword evidence="5 11" id="KW-0812">Transmembrane</keyword>
<dbReference type="Pfam" id="PF00672">
    <property type="entry name" value="HAMP"/>
    <property type="match status" value="1"/>
</dbReference>
<evidence type="ECO:0000256" key="9">
    <source>
        <dbReference type="ARBA" id="ARBA00029447"/>
    </source>
</evidence>
<comment type="subcellular location">
    <subcellularLocation>
        <location evidence="1">Cell membrane</location>
        <topology evidence="1">Multi-pass membrane protein</topology>
    </subcellularLocation>
</comment>
<evidence type="ECO:0000313" key="15">
    <source>
        <dbReference type="Proteomes" id="UP001596113"/>
    </source>
</evidence>
<dbReference type="Pfam" id="PF02743">
    <property type="entry name" value="dCache_1"/>
    <property type="match status" value="1"/>
</dbReference>
<evidence type="ECO:0000256" key="11">
    <source>
        <dbReference type="SAM" id="Phobius"/>
    </source>
</evidence>
<dbReference type="Pfam" id="PF00015">
    <property type="entry name" value="MCPsignal"/>
    <property type="match status" value="1"/>
</dbReference>
<dbReference type="CDD" id="cd06225">
    <property type="entry name" value="HAMP"/>
    <property type="match status" value="1"/>
</dbReference>
<evidence type="ECO:0000259" key="12">
    <source>
        <dbReference type="PROSITE" id="PS50111"/>
    </source>
</evidence>
<protein>
    <submittedName>
        <fullName evidence="14">Methyl-accepting chemotaxis protein</fullName>
    </submittedName>
</protein>
<keyword evidence="2" id="KW-1003">Cell membrane</keyword>
<keyword evidence="4" id="KW-0145">Chemotaxis</keyword>
<dbReference type="EMBL" id="JBHSMI010000067">
    <property type="protein sequence ID" value="MFC5407225.1"/>
    <property type="molecule type" value="Genomic_DNA"/>
</dbReference>
<dbReference type="SMART" id="SM00304">
    <property type="entry name" value="HAMP"/>
    <property type="match status" value="1"/>
</dbReference>
<dbReference type="Gene3D" id="1.10.287.950">
    <property type="entry name" value="Methyl-accepting chemotaxis protein"/>
    <property type="match status" value="1"/>
</dbReference>
<dbReference type="PROSITE" id="PS50111">
    <property type="entry name" value="CHEMOTAXIS_TRANSDUC_2"/>
    <property type="match status" value="1"/>
</dbReference>
<name>A0ABW0I3S5_9BACL</name>
<feature type="transmembrane region" description="Helical" evidence="11">
    <location>
        <begin position="258"/>
        <end position="280"/>
    </location>
</feature>
<dbReference type="InterPro" id="IPR029151">
    <property type="entry name" value="Sensor-like_sf"/>
</dbReference>
<keyword evidence="3" id="KW-0488">Methylation</keyword>
<dbReference type="InterPro" id="IPR033479">
    <property type="entry name" value="dCache_1"/>
</dbReference>
<dbReference type="SMART" id="SM00283">
    <property type="entry name" value="MA"/>
    <property type="match status" value="1"/>
</dbReference>
<dbReference type="Gene3D" id="3.30.450.20">
    <property type="entry name" value="PAS domain"/>
    <property type="match status" value="1"/>
</dbReference>
<evidence type="ECO:0000256" key="3">
    <source>
        <dbReference type="ARBA" id="ARBA00022481"/>
    </source>
</evidence>
<organism evidence="14 15">
    <name type="scientific">Cohnella soli</name>
    <dbReference type="NCBI Taxonomy" id="425005"/>
    <lineage>
        <taxon>Bacteria</taxon>
        <taxon>Bacillati</taxon>
        <taxon>Bacillota</taxon>
        <taxon>Bacilli</taxon>
        <taxon>Bacillales</taxon>
        <taxon>Paenibacillaceae</taxon>
        <taxon>Cohnella</taxon>
    </lineage>
</organism>
<sequence length="636" mass="68176">MIIYNTTAVDHVDSQVAVYRNLTENKAKNMVEWVNQRVAELMLASGNETMRSNDTAAQLKYLAVLQELSASSSDMILFDKSGKAIVHSNSRQEVEQVEDKPYFKNALSGQPGVSDITVYRSGRSMISISVPVKDASDKQTIKVLTSTIPFEEMMDYFFKDMVIAKGDGYPIVMDDYGVIRYARQKEAIGVKPEQSTLPDGLKGILSQSEFKGDKADYTVDGETYIVTYAPVADTGFRVYLHMPLSGILGTQSKAENTFFMSLLISAVVTIVIALLIVFSITKPIGKIAKRVKRIAEGDLTGDREQIKNKDEIGGLADDLHAMTLSLRTMIGHLSGSASQVAATAERLDLSANHTRSASDQIVGIMEQVAAGSDSQLQGAHQSSQTMGELASGIQRVAESSSVVADAAAEAGKNALAGNHTLEQAIAQMNSISRSVNDSAERVRQLGGRSMEIEAIVSVMSGIAGQTNILALNAGIEAARAGEQGKGFAVVAGEVKKLAEQSRQSAEQINELIGEVRSSIEQVVDAMGRGVREVDKGIVAVRDAGEAFGLIVHSVQNVAEQMQDISAESEQMSAGAQQVTASMDEMVAISKASSDGVQTVTAASEEQLASVEQISSSAEQLSRMATELQNEVNRFKL</sequence>
<keyword evidence="8 10" id="KW-0807">Transducer</keyword>
<dbReference type="PROSITE" id="PS50885">
    <property type="entry name" value="HAMP"/>
    <property type="match status" value="1"/>
</dbReference>
<dbReference type="InterPro" id="IPR003660">
    <property type="entry name" value="HAMP_dom"/>
</dbReference>
<dbReference type="SUPFAM" id="SSF58104">
    <property type="entry name" value="Methyl-accepting chemotaxis protein (MCP) signaling domain"/>
    <property type="match status" value="1"/>
</dbReference>
<evidence type="ECO:0000259" key="13">
    <source>
        <dbReference type="PROSITE" id="PS50885"/>
    </source>
</evidence>
<dbReference type="Proteomes" id="UP001596113">
    <property type="component" value="Unassembled WGS sequence"/>
</dbReference>
<dbReference type="PANTHER" id="PTHR32089:SF114">
    <property type="entry name" value="METHYL-ACCEPTING CHEMOTAXIS PROTEIN MCPB"/>
    <property type="match status" value="1"/>
</dbReference>
<dbReference type="PANTHER" id="PTHR32089">
    <property type="entry name" value="METHYL-ACCEPTING CHEMOTAXIS PROTEIN MCPB"/>
    <property type="match status" value="1"/>
</dbReference>
<comment type="similarity">
    <text evidence="9">Belongs to the methyl-accepting chemotaxis (MCP) protein family.</text>
</comment>
<comment type="caution">
    <text evidence="14">The sequence shown here is derived from an EMBL/GenBank/DDBJ whole genome shotgun (WGS) entry which is preliminary data.</text>
</comment>
<dbReference type="RefSeq" id="WP_378139697.1">
    <property type="nucleotide sequence ID" value="NZ_JBHSMI010000067.1"/>
</dbReference>